<comment type="caution">
    <text evidence="6">The sequence shown here is derived from an EMBL/GenBank/DDBJ whole genome shotgun (WGS) entry which is preliminary data.</text>
</comment>
<dbReference type="InterPro" id="IPR009057">
    <property type="entry name" value="Homeodomain-like_sf"/>
</dbReference>
<keyword evidence="2 4" id="KW-0238">DNA-binding</keyword>
<dbReference type="Proteomes" id="UP001620597">
    <property type="component" value="Unassembled WGS sequence"/>
</dbReference>
<evidence type="ECO:0000256" key="1">
    <source>
        <dbReference type="ARBA" id="ARBA00023015"/>
    </source>
</evidence>
<dbReference type="SUPFAM" id="SSF48498">
    <property type="entry name" value="Tetracyclin repressor-like, C-terminal domain"/>
    <property type="match status" value="1"/>
</dbReference>
<dbReference type="Gene3D" id="1.10.357.10">
    <property type="entry name" value="Tetracycline Repressor, domain 2"/>
    <property type="match status" value="1"/>
</dbReference>
<name>A0ABW8NH76_9GAMM</name>
<reference evidence="6 7" key="1">
    <citation type="submission" date="2024-03" db="EMBL/GenBank/DDBJ databases">
        <title>High-quality draft genome sequence of Oceanobacter sp. wDCs-4.</title>
        <authorList>
            <person name="Dong C."/>
        </authorList>
    </citation>
    <scope>NUCLEOTIDE SEQUENCE [LARGE SCALE GENOMIC DNA]</scope>
    <source>
        <strain evidence="7">wDCs-4</strain>
    </source>
</reference>
<dbReference type="PANTHER" id="PTHR30055:SF234">
    <property type="entry name" value="HTH-TYPE TRANSCRIPTIONAL REGULATOR BETI"/>
    <property type="match status" value="1"/>
</dbReference>
<feature type="DNA-binding region" description="H-T-H motif" evidence="4">
    <location>
        <begin position="35"/>
        <end position="54"/>
    </location>
</feature>
<keyword evidence="1" id="KW-0805">Transcription regulation</keyword>
<keyword evidence="7" id="KW-1185">Reference proteome</keyword>
<dbReference type="SUPFAM" id="SSF46689">
    <property type="entry name" value="Homeodomain-like"/>
    <property type="match status" value="1"/>
</dbReference>
<evidence type="ECO:0000256" key="2">
    <source>
        <dbReference type="ARBA" id="ARBA00023125"/>
    </source>
</evidence>
<feature type="domain" description="HTH tetR-type" evidence="5">
    <location>
        <begin position="12"/>
        <end position="72"/>
    </location>
</feature>
<gene>
    <name evidence="6" type="ORF">WG929_07460</name>
</gene>
<dbReference type="RefSeq" id="WP_416205544.1">
    <property type="nucleotide sequence ID" value="NZ_JBBKTX010000007.1"/>
</dbReference>
<dbReference type="Pfam" id="PF00440">
    <property type="entry name" value="TetR_N"/>
    <property type="match status" value="1"/>
</dbReference>
<sequence length="220" mass="25193">MPKKPFSPEEIACQRERIMDSAAGVMADVGFHYLSMRKLAAELGMTASNIYNYFPSKESLLLHIRRRGFEMLFHDTNLALMDSTSSLDSLHRLARQLICFARDYAGYYQLMFQPPRIRPGLADEDDGLAAMQLGRLLEEWQRHAQMLLTDAIGGLAEQSDVERQRITLYFLTAIHGLVDCYQYQALPQLLEGVELIPEDMVRTHTDWLVEAVKKRVVDLV</sequence>
<dbReference type="EMBL" id="JBBKTX010000007">
    <property type="protein sequence ID" value="MFK4752242.1"/>
    <property type="molecule type" value="Genomic_DNA"/>
</dbReference>
<evidence type="ECO:0000313" key="7">
    <source>
        <dbReference type="Proteomes" id="UP001620597"/>
    </source>
</evidence>
<organism evidence="6 7">
    <name type="scientific">Oceanobacter antarcticus</name>
    <dbReference type="NCBI Taxonomy" id="3133425"/>
    <lineage>
        <taxon>Bacteria</taxon>
        <taxon>Pseudomonadati</taxon>
        <taxon>Pseudomonadota</taxon>
        <taxon>Gammaproteobacteria</taxon>
        <taxon>Oceanospirillales</taxon>
        <taxon>Oceanospirillaceae</taxon>
        <taxon>Oceanobacter</taxon>
    </lineage>
</organism>
<dbReference type="InterPro" id="IPR001647">
    <property type="entry name" value="HTH_TetR"/>
</dbReference>
<accession>A0ABW8NH76</accession>
<keyword evidence="3" id="KW-0804">Transcription</keyword>
<dbReference type="InterPro" id="IPR050109">
    <property type="entry name" value="HTH-type_TetR-like_transc_reg"/>
</dbReference>
<evidence type="ECO:0000256" key="4">
    <source>
        <dbReference type="PROSITE-ProRule" id="PRU00335"/>
    </source>
</evidence>
<dbReference type="PANTHER" id="PTHR30055">
    <property type="entry name" value="HTH-TYPE TRANSCRIPTIONAL REGULATOR RUTR"/>
    <property type="match status" value="1"/>
</dbReference>
<evidence type="ECO:0000259" key="5">
    <source>
        <dbReference type="PROSITE" id="PS50977"/>
    </source>
</evidence>
<evidence type="ECO:0000256" key="3">
    <source>
        <dbReference type="ARBA" id="ARBA00023163"/>
    </source>
</evidence>
<evidence type="ECO:0000313" key="6">
    <source>
        <dbReference type="EMBL" id="MFK4752242.1"/>
    </source>
</evidence>
<dbReference type="InterPro" id="IPR036271">
    <property type="entry name" value="Tet_transcr_reg_TetR-rel_C_sf"/>
</dbReference>
<proteinExistence type="predicted"/>
<protein>
    <submittedName>
        <fullName evidence="6">Helix-turn-helix domain-containing protein</fullName>
    </submittedName>
</protein>
<dbReference type="PROSITE" id="PS50977">
    <property type="entry name" value="HTH_TETR_2"/>
    <property type="match status" value="1"/>
</dbReference>
<dbReference type="PRINTS" id="PR00455">
    <property type="entry name" value="HTHTETR"/>
</dbReference>